<organism evidence="1 2">
    <name type="scientific">Benzoatithermus flavus</name>
    <dbReference type="NCBI Taxonomy" id="3108223"/>
    <lineage>
        <taxon>Bacteria</taxon>
        <taxon>Pseudomonadati</taxon>
        <taxon>Pseudomonadota</taxon>
        <taxon>Alphaproteobacteria</taxon>
        <taxon>Geminicoccales</taxon>
        <taxon>Geminicoccaceae</taxon>
        <taxon>Benzoatithermus</taxon>
    </lineage>
</organism>
<keyword evidence="2" id="KW-1185">Reference proteome</keyword>
<accession>A0ABU8XV85</accession>
<evidence type="ECO:0000313" key="2">
    <source>
        <dbReference type="Proteomes" id="UP001375743"/>
    </source>
</evidence>
<dbReference type="RefSeq" id="WP_418160967.1">
    <property type="nucleotide sequence ID" value="NZ_JBBLZC010000022.1"/>
</dbReference>
<dbReference type="Proteomes" id="UP001375743">
    <property type="component" value="Unassembled WGS sequence"/>
</dbReference>
<reference evidence="1 2" key="1">
    <citation type="submission" date="2024-01" db="EMBL/GenBank/DDBJ databases">
        <title>Multi-omics insights into the function and evolution of sodium benzoate biodegradation pathways in Benzoatithermus flavus gen. nov., sp. nov. from hot spring.</title>
        <authorList>
            <person name="Hu C.-J."/>
            <person name="Li W.-J."/>
        </authorList>
    </citation>
    <scope>NUCLEOTIDE SEQUENCE [LARGE SCALE GENOMIC DNA]</scope>
    <source>
        <strain evidence="1 2">SYSU G07066</strain>
    </source>
</reference>
<sequence length="70" mass="6736">MTKKLVAEAPAARSSPSAGPRAAAFVGLTGAVSAGFSGGTALDMATPFLPSSIAAAVIGGTFVAGRREEG</sequence>
<gene>
    <name evidence="1" type="ORF">U1T56_18350</name>
</gene>
<protein>
    <submittedName>
        <fullName evidence="1">Uncharacterized protein</fullName>
    </submittedName>
</protein>
<dbReference type="EMBL" id="JBBLZC010000022">
    <property type="protein sequence ID" value="MEK0085118.1"/>
    <property type="molecule type" value="Genomic_DNA"/>
</dbReference>
<evidence type="ECO:0000313" key="1">
    <source>
        <dbReference type="EMBL" id="MEK0085118.1"/>
    </source>
</evidence>
<comment type="caution">
    <text evidence="1">The sequence shown here is derived from an EMBL/GenBank/DDBJ whole genome shotgun (WGS) entry which is preliminary data.</text>
</comment>
<name>A0ABU8XV85_9PROT</name>
<proteinExistence type="predicted"/>